<evidence type="ECO:0000259" key="16">
    <source>
        <dbReference type="Pfam" id="PF22600"/>
    </source>
</evidence>
<dbReference type="GO" id="GO:0031123">
    <property type="term" value="P:RNA 3'-end processing"/>
    <property type="evidence" value="ECO:0007669"/>
    <property type="project" value="TreeGrafter"/>
</dbReference>
<keyword evidence="8" id="KW-0460">Magnesium</keyword>
<proteinExistence type="inferred from homology"/>
<feature type="region of interest" description="Disordered" evidence="14">
    <location>
        <begin position="388"/>
        <end position="449"/>
    </location>
</feature>
<dbReference type="EC" id="2.7.7.19" evidence="5"/>
<reference evidence="17" key="1">
    <citation type="journal article" date="2023" name="Mol. Phylogenet. Evol.">
        <title>Genome-scale phylogeny and comparative genomics of the fungal order Sordariales.</title>
        <authorList>
            <person name="Hensen N."/>
            <person name="Bonometti L."/>
            <person name="Westerberg I."/>
            <person name="Brannstrom I.O."/>
            <person name="Guillou S."/>
            <person name="Cros-Aarteil S."/>
            <person name="Calhoun S."/>
            <person name="Haridas S."/>
            <person name="Kuo A."/>
            <person name="Mondo S."/>
            <person name="Pangilinan J."/>
            <person name="Riley R."/>
            <person name="LaButti K."/>
            <person name="Andreopoulos B."/>
            <person name="Lipzen A."/>
            <person name="Chen C."/>
            <person name="Yan M."/>
            <person name="Daum C."/>
            <person name="Ng V."/>
            <person name="Clum A."/>
            <person name="Steindorff A."/>
            <person name="Ohm R.A."/>
            <person name="Martin F."/>
            <person name="Silar P."/>
            <person name="Natvig D.O."/>
            <person name="Lalanne C."/>
            <person name="Gautier V."/>
            <person name="Ament-Velasquez S.L."/>
            <person name="Kruys A."/>
            <person name="Hutchinson M.I."/>
            <person name="Powell A.J."/>
            <person name="Barry K."/>
            <person name="Miller A.N."/>
            <person name="Grigoriev I.V."/>
            <person name="Debuchy R."/>
            <person name="Gladieux P."/>
            <person name="Hiltunen Thoren M."/>
            <person name="Johannesson H."/>
        </authorList>
    </citation>
    <scope>NUCLEOTIDE SEQUENCE</scope>
    <source>
        <strain evidence="17">CBS 538.74</strain>
    </source>
</reference>
<dbReference type="FunFam" id="3.90.640.10:FF:000040">
    <property type="entry name" value="Actin-like protein ARP6"/>
    <property type="match status" value="1"/>
</dbReference>
<dbReference type="GO" id="GO:0005737">
    <property type="term" value="C:cytoplasm"/>
    <property type="evidence" value="ECO:0007669"/>
    <property type="project" value="UniProtKB-SubCell"/>
</dbReference>
<keyword evidence="12" id="KW-0804">Transcription</keyword>
<feature type="compositionally biased region" description="Polar residues" evidence="14">
    <location>
        <begin position="416"/>
        <end position="427"/>
    </location>
</feature>
<comment type="similarity">
    <text evidence="3">Belongs to the actin family. ARP6 subfamily.</text>
</comment>
<feature type="compositionally biased region" description="Polar residues" evidence="14">
    <location>
        <begin position="501"/>
        <end position="514"/>
    </location>
</feature>
<evidence type="ECO:0000256" key="13">
    <source>
        <dbReference type="ARBA" id="ARBA00023242"/>
    </source>
</evidence>
<dbReference type="InterPro" id="IPR045862">
    <property type="entry name" value="Trf4-like"/>
</dbReference>
<comment type="subcellular location">
    <subcellularLocation>
        <location evidence="2">Cytoplasm</location>
    </subcellularLocation>
    <subcellularLocation>
        <location evidence="1">Nucleus</location>
    </subcellularLocation>
</comment>
<dbReference type="Gene3D" id="3.90.640.10">
    <property type="entry name" value="Actin, Chain A, domain 4"/>
    <property type="match status" value="1"/>
</dbReference>
<dbReference type="SUPFAM" id="SSF81301">
    <property type="entry name" value="Nucleotidyltransferase"/>
    <property type="match status" value="1"/>
</dbReference>
<feature type="domain" description="PAP-associated" evidence="15">
    <location>
        <begin position="800"/>
        <end position="857"/>
    </location>
</feature>
<evidence type="ECO:0000256" key="6">
    <source>
        <dbReference type="ARBA" id="ARBA00022490"/>
    </source>
</evidence>
<evidence type="ECO:0000259" key="15">
    <source>
        <dbReference type="Pfam" id="PF03828"/>
    </source>
</evidence>
<dbReference type="Gene3D" id="3.30.460.10">
    <property type="entry name" value="Beta Polymerase, domain 2"/>
    <property type="match status" value="1"/>
</dbReference>
<evidence type="ECO:0000256" key="2">
    <source>
        <dbReference type="ARBA" id="ARBA00004496"/>
    </source>
</evidence>
<dbReference type="GO" id="GO:0006325">
    <property type="term" value="P:chromatin organization"/>
    <property type="evidence" value="ECO:0007669"/>
    <property type="project" value="UniProtKB-KW"/>
</dbReference>
<evidence type="ECO:0000256" key="12">
    <source>
        <dbReference type="ARBA" id="ARBA00023163"/>
    </source>
</evidence>
<gene>
    <name evidence="17" type="ORF">C8A00DRAFT_43301</name>
</gene>
<dbReference type="AlphaFoldDB" id="A0AAN6VM37"/>
<dbReference type="InterPro" id="IPR004000">
    <property type="entry name" value="Actin"/>
</dbReference>
<dbReference type="CDD" id="cd05402">
    <property type="entry name" value="NT_PAP_TUTase"/>
    <property type="match status" value="1"/>
</dbReference>
<dbReference type="Gene3D" id="3.30.420.40">
    <property type="match status" value="2"/>
</dbReference>
<dbReference type="PANTHER" id="PTHR23092">
    <property type="entry name" value="POLY(A) RNA POLYMERASE"/>
    <property type="match status" value="1"/>
</dbReference>
<name>A0AAN6VM37_9PEZI</name>
<dbReference type="InterPro" id="IPR054708">
    <property type="entry name" value="MTPAP-like_central"/>
</dbReference>
<dbReference type="GO" id="GO:0046872">
    <property type="term" value="F:metal ion binding"/>
    <property type="evidence" value="ECO:0007669"/>
    <property type="project" value="UniProtKB-KW"/>
</dbReference>
<dbReference type="PANTHER" id="PTHR23092:SF15">
    <property type="entry name" value="INACTIVE NON-CANONICAL POLY(A) RNA POLYMERASE PROTEIN TRF4-2-RELATED"/>
    <property type="match status" value="1"/>
</dbReference>
<evidence type="ECO:0000256" key="7">
    <source>
        <dbReference type="ARBA" id="ARBA00022723"/>
    </source>
</evidence>
<dbReference type="GO" id="GO:0003729">
    <property type="term" value="F:mRNA binding"/>
    <property type="evidence" value="ECO:0007669"/>
    <property type="project" value="TreeGrafter"/>
</dbReference>
<evidence type="ECO:0000256" key="4">
    <source>
        <dbReference type="ARBA" id="ARBA00008593"/>
    </source>
</evidence>
<comment type="similarity">
    <text evidence="4">Belongs to the DNA polymerase type-B-like family.</text>
</comment>
<dbReference type="SUPFAM" id="SSF53067">
    <property type="entry name" value="Actin-like ATPase domain"/>
    <property type="match status" value="2"/>
</dbReference>
<dbReference type="Gene3D" id="1.10.1410.10">
    <property type="match status" value="1"/>
</dbReference>
<dbReference type="CDD" id="cd10210">
    <property type="entry name" value="ASKHA_NBD_Arp6"/>
    <property type="match status" value="1"/>
</dbReference>
<sequence>MAASRKTRVAGPPAPAITLVLDNGADTIKAGFVTGDKSDGPRVIPNCLARDRHRKTYVGSELEKCRDFGEIAFRRPVEKGFVVSWETQKEIWDREFFDDKAPQRCDPSETRLVLTEQPNALPALQTHCDQMVFEEFGFASYYRGIGPAFNAYQDVQAIFHTPRTPDTTVDVPAEAILLIDSGYSHTTVTPVLQGRPLHQAIRRLDVGGRLMTNYLTRLLSVRHFDMRNETFIANEMKEAVCYVSLDFKGDLDKTWKGTRGERKEDYRSGAGIAKDYVLPDSHTTFHGVVRDYEPSVAPSRSRKTAVSTEDVLTLRNERFVVSELLFNPSDIGMRQPGLADLVMQSLSVLPIGLWPGLLANIVVVGGNARLDNFIQRLQMELLGRVPDDDEAEMDISGDEAGETEEPANKRVRLAVEQSTSDNNTPKWSNPDPYTALPPETATQGKKKDVVQMIRKARVEAKEVRTSLPSESADFISFDFDDSDEADDGDDQEQEPKIATISSIAPSVQSAQPNLQLPPKPMPSKPGKASVLLPDPTSSALGSRKRTHDDEIKIPHTKLKKATKIHAGGGLMKEWRPDPELTSTPWMEADHSQSANVAVWLHKEVVDFYDYIKPRDFEERLRSELVQDLKHFCRKVFRDAEVYPFGSFPSGLYLPTADMDMAFMSDEYAAGGPAKYYTKTFLYRFRGQLVNHKIAWEDEIELILHAKVPLVKFIEHKTGLKIDVSFENNTGVTAIKTFKAWRDQYPGMPALVTMIKHFLLMRGLNEPVNGGIGGFSVICLVVSMLQMMPDVQSGNLDTRHHLGQLLLHFFDLYGNKFNFQTIAISLNPPCWIPKHQVTAFAYKNHNRLSIIDPNNPANDIAGGSSNAGTVMSHFANAHQELTQRMAQLAQDPNRAGQSILEVIMGGNYSSFENQRNYLELLAKEGYRPPAVGNRPAGQGSRPPRNQPPAPPKPSQGRNGGSRRRR</sequence>
<dbReference type="GO" id="GO:0010605">
    <property type="term" value="P:negative regulation of macromolecule metabolic process"/>
    <property type="evidence" value="ECO:0007669"/>
    <property type="project" value="UniProtKB-ARBA"/>
</dbReference>
<evidence type="ECO:0000313" key="18">
    <source>
        <dbReference type="Proteomes" id="UP001302745"/>
    </source>
</evidence>
<dbReference type="Pfam" id="PF03828">
    <property type="entry name" value="PAP_assoc"/>
    <property type="match status" value="1"/>
</dbReference>
<evidence type="ECO:0000256" key="8">
    <source>
        <dbReference type="ARBA" id="ARBA00022842"/>
    </source>
</evidence>
<keyword evidence="13" id="KW-0539">Nucleus</keyword>
<keyword evidence="10" id="KW-0805">Transcription regulation</keyword>
<evidence type="ECO:0000256" key="14">
    <source>
        <dbReference type="SAM" id="MobiDB-lite"/>
    </source>
</evidence>
<evidence type="ECO:0000256" key="10">
    <source>
        <dbReference type="ARBA" id="ARBA00023015"/>
    </source>
</evidence>
<dbReference type="EMBL" id="MU856928">
    <property type="protein sequence ID" value="KAK4153854.1"/>
    <property type="molecule type" value="Genomic_DNA"/>
</dbReference>
<dbReference type="InterPro" id="IPR043519">
    <property type="entry name" value="NT_sf"/>
</dbReference>
<keyword evidence="11" id="KW-0010">Activator</keyword>
<feature type="region of interest" description="Disordered" evidence="14">
    <location>
        <begin position="501"/>
        <end position="547"/>
    </location>
</feature>
<dbReference type="SMART" id="SM00268">
    <property type="entry name" value="ACTIN"/>
    <property type="match status" value="1"/>
</dbReference>
<feature type="domain" description="Poly(A) RNA polymerase mitochondrial-like central palm" evidence="16">
    <location>
        <begin position="600"/>
        <end position="740"/>
    </location>
</feature>
<dbReference type="Pfam" id="PF00022">
    <property type="entry name" value="Actin"/>
    <property type="match status" value="1"/>
</dbReference>
<feature type="compositionally biased region" description="Pro residues" evidence="14">
    <location>
        <begin position="943"/>
        <end position="952"/>
    </location>
</feature>
<reference evidence="17" key="2">
    <citation type="submission" date="2023-05" db="EMBL/GenBank/DDBJ databases">
        <authorList>
            <consortium name="Lawrence Berkeley National Laboratory"/>
            <person name="Steindorff A."/>
            <person name="Hensen N."/>
            <person name="Bonometti L."/>
            <person name="Westerberg I."/>
            <person name="Brannstrom I.O."/>
            <person name="Guillou S."/>
            <person name="Cros-Aarteil S."/>
            <person name="Calhoun S."/>
            <person name="Haridas S."/>
            <person name="Kuo A."/>
            <person name="Mondo S."/>
            <person name="Pangilinan J."/>
            <person name="Riley R."/>
            <person name="Labutti K."/>
            <person name="Andreopoulos B."/>
            <person name="Lipzen A."/>
            <person name="Chen C."/>
            <person name="Yanf M."/>
            <person name="Daum C."/>
            <person name="Ng V."/>
            <person name="Clum A."/>
            <person name="Ohm R."/>
            <person name="Martin F."/>
            <person name="Silar P."/>
            <person name="Natvig D."/>
            <person name="Lalanne C."/>
            <person name="Gautier V."/>
            <person name="Ament-Velasquez S.L."/>
            <person name="Kruys A."/>
            <person name="Hutchinson M.I."/>
            <person name="Powell A.J."/>
            <person name="Barry K."/>
            <person name="Miller A.N."/>
            <person name="Grigoriev I.V."/>
            <person name="Debuchy R."/>
            <person name="Gladieux P."/>
            <person name="Thoren M.H."/>
            <person name="Johannesson H."/>
        </authorList>
    </citation>
    <scope>NUCLEOTIDE SEQUENCE</scope>
    <source>
        <strain evidence="17">CBS 538.74</strain>
    </source>
</reference>
<evidence type="ECO:0000256" key="1">
    <source>
        <dbReference type="ARBA" id="ARBA00004123"/>
    </source>
</evidence>
<dbReference type="GO" id="GO:0005730">
    <property type="term" value="C:nucleolus"/>
    <property type="evidence" value="ECO:0007669"/>
    <property type="project" value="TreeGrafter"/>
</dbReference>
<feature type="region of interest" description="Disordered" evidence="14">
    <location>
        <begin position="926"/>
        <end position="964"/>
    </location>
</feature>
<organism evidence="17 18">
    <name type="scientific">Chaetomidium leptoderma</name>
    <dbReference type="NCBI Taxonomy" id="669021"/>
    <lineage>
        <taxon>Eukaryota</taxon>
        <taxon>Fungi</taxon>
        <taxon>Dikarya</taxon>
        <taxon>Ascomycota</taxon>
        <taxon>Pezizomycotina</taxon>
        <taxon>Sordariomycetes</taxon>
        <taxon>Sordariomycetidae</taxon>
        <taxon>Sordariales</taxon>
        <taxon>Chaetomiaceae</taxon>
        <taxon>Chaetomidium</taxon>
    </lineage>
</organism>
<comment type="caution">
    <text evidence="17">The sequence shown here is derived from an EMBL/GenBank/DDBJ whole genome shotgun (WGS) entry which is preliminary data.</text>
</comment>
<keyword evidence="18" id="KW-1185">Reference proteome</keyword>
<dbReference type="GO" id="GO:0031499">
    <property type="term" value="C:TRAMP complex"/>
    <property type="evidence" value="ECO:0007669"/>
    <property type="project" value="TreeGrafter"/>
</dbReference>
<keyword evidence="7" id="KW-0479">Metal-binding</keyword>
<evidence type="ECO:0000256" key="9">
    <source>
        <dbReference type="ARBA" id="ARBA00022853"/>
    </source>
</evidence>
<dbReference type="Pfam" id="PF22600">
    <property type="entry name" value="MTPAP-like_central"/>
    <property type="match status" value="1"/>
</dbReference>
<dbReference type="InterPro" id="IPR002058">
    <property type="entry name" value="PAP_assoc"/>
</dbReference>
<evidence type="ECO:0000256" key="5">
    <source>
        <dbReference type="ARBA" id="ARBA00012388"/>
    </source>
</evidence>
<evidence type="ECO:0000256" key="11">
    <source>
        <dbReference type="ARBA" id="ARBA00023159"/>
    </source>
</evidence>
<feature type="compositionally biased region" description="Acidic residues" evidence="14">
    <location>
        <begin position="388"/>
        <end position="405"/>
    </location>
</feature>
<evidence type="ECO:0000313" key="17">
    <source>
        <dbReference type="EMBL" id="KAK4153854.1"/>
    </source>
</evidence>
<dbReference type="GO" id="GO:0043634">
    <property type="term" value="P:polyadenylation-dependent ncRNA catabolic process"/>
    <property type="evidence" value="ECO:0007669"/>
    <property type="project" value="TreeGrafter"/>
</dbReference>
<dbReference type="InterPro" id="IPR043129">
    <property type="entry name" value="ATPase_NBD"/>
</dbReference>
<evidence type="ECO:0000256" key="3">
    <source>
        <dbReference type="ARBA" id="ARBA00005665"/>
    </source>
</evidence>
<dbReference type="Proteomes" id="UP001302745">
    <property type="component" value="Unassembled WGS sequence"/>
</dbReference>
<protein>
    <recommendedName>
        <fullName evidence="5">polynucleotide adenylyltransferase</fullName>
        <ecNumber evidence="5">2.7.7.19</ecNumber>
    </recommendedName>
</protein>
<keyword evidence="6" id="KW-0963">Cytoplasm</keyword>
<dbReference type="SUPFAM" id="SSF81631">
    <property type="entry name" value="PAP/OAS1 substrate-binding domain"/>
    <property type="match status" value="1"/>
</dbReference>
<keyword evidence="9" id="KW-0156">Chromatin regulator</keyword>
<accession>A0AAN6VM37</accession>
<dbReference type="GO" id="GO:1990817">
    <property type="term" value="F:poly(A) RNA polymerase activity"/>
    <property type="evidence" value="ECO:0007669"/>
    <property type="project" value="UniProtKB-EC"/>
</dbReference>